<dbReference type="InterPro" id="IPR005019">
    <property type="entry name" value="Adenine_glyco"/>
</dbReference>
<accession>A0A1Y5NIR2</accession>
<evidence type="ECO:0000313" key="4">
    <source>
        <dbReference type="Proteomes" id="UP000195893"/>
    </source>
</evidence>
<proteinExistence type="predicted"/>
<evidence type="ECO:0000256" key="2">
    <source>
        <dbReference type="SAM" id="Phobius"/>
    </source>
</evidence>
<evidence type="ECO:0000256" key="1">
    <source>
        <dbReference type="PIRSR" id="PIRSR605019-1"/>
    </source>
</evidence>
<keyword evidence="2" id="KW-0812">Transmembrane</keyword>
<sequence>MKRCAWAKKSEFSKSYHDYEWGRAVKDDKKFFEMLILEGFQAGLSWDYVLRKRAGLAQILDGFDAKKIASYDEAKLQSLLSDDRAIKNRLKIYSLPKNAKAFLGLCAEFGSFYNYIYKFTNGKRVINDIKSAKDMPASSELSERISKDMKKRGFKFVGAVIIYSFLQGVGVIDDHENECFCKGISE</sequence>
<feature type="transmembrane region" description="Helical" evidence="2">
    <location>
        <begin position="153"/>
        <end position="172"/>
    </location>
</feature>
<dbReference type="PANTHER" id="PTHR30037">
    <property type="entry name" value="DNA-3-METHYLADENINE GLYCOSYLASE 1"/>
    <property type="match status" value="1"/>
</dbReference>
<dbReference type="Proteomes" id="UP000195893">
    <property type="component" value="Unassembled WGS sequence"/>
</dbReference>
<keyword evidence="2" id="KW-0472">Membrane</keyword>
<dbReference type="GO" id="GO:0008725">
    <property type="term" value="F:DNA-3-methyladenine glycosylase activity"/>
    <property type="evidence" value="ECO:0007669"/>
    <property type="project" value="InterPro"/>
</dbReference>
<keyword evidence="1" id="KW-0862">Zinc</keyword>
<feature type="binding site" evidence="1">
    <location>
        <position position="17"/>
    </location>
    <ligand>
        <name>Zn(2+)</name>
        <dbReference type="ChEBI" id="CHEBI:29105"/>
    </ligand>
</feature>
<name>A0A1Y5NIR2_9BACT</name>
<feature type="binding site" evidence="1">
    <location>
        <position position="179"/>
    </location>
    <ligand>
        <name>Zn(2+)</name>
        <dbReference type="ChEBI" id="CHEBI:29105"/>
    </ligand>
</feature>
<gene>
    <name evidence="3" type="ORF">B9N60_03750</name>
</gene>
<reference evidence="3 4" key="1">
    <citation type="submission" date="2017-04" db="EMBL/GenBank/DDBJ databases">
        <title>Complete genome of Campylobacter concisus ATCC 33237T and draft genomes for an additional eight well characterized C. concisus strains.</title>
        <authorList>
            <person name="Cornelius A.J."/>
            <person name="Miller W.G."/>
            <person name="Lastovica A.J."/>
            <person name="On S.L."/>
            <person name="French N.P."/>
            <person name="Vandenberg O."/>
            <person name="Biggs P.J."/>
        </authorList>
    </citation>
    <scope>NUCLEOTIDE SEQUENCE [LARGE SCALE GENOMIC DNA]</scope>
    <source>
        <strain evidence="3 4">Lasto127.99</strain>
    </source>
</reference>
<comment type="caution">
    <text evidence="3">The sequence shown here is derived from an EMBL/GenBank/DDBJ whole genome shotgun (WGS) entry which is preliminary data.</text>
</comment>
<keyword evidence="2" id="KW-1133">Transmembrane helix</keyword>
<protein>
    <submittedName>
        <fullName evidence="3">3-methyladenine DNA glycosylase</fullName>
    </submittedName>
</protein>
<dbReference type="SUPFAM" id="SSF48150">
    <property type="entry name" value="DNA-glycosylase"/>
    <property type="match status" value="1"/>
</dbReference>
<dbReference type="InterPro" id="IPR011257">
    <property type="entry name" value="DNA_glycosylase"/>
</dbReference>
<dbReference type="EMBL" id="NDYQ01000005">
    <property type="protein sequence ID" value="OUT17732.1"/>
    <property type="molecule type" value="Genomic_DNA"/>
</dbReference>
<dbReference type="Pfam" id="PF03352">
    <property type="entry name" value="Adenine_glyco"/>
    <property type="match status" value="1"/>
</dbReference>
<dbReference type="PANTHER" id="PTHR30037:SF4">
    <property type="entry name" value="DNA-3-METHYLADENINE GLYCOSYLASE I"/>
    <property type="match status" value="1"/>
</dbReference>
<dbReference type="GO" id="GO:0046872">
    <property type="term" value="F:metal ion binding"/>
    <property type="evidence" value="ECO:0007669"/>
    <property type="project" value="UniProtKB-KW"/>
</dbReference>
<dbReference type="RefSeq" id="WP_087581338.1">
    <property type="nucleotide sequence ID" value="NZ_NDYQ01000005.1"/>
</dbReference>
<dbReference type="InterPro" id="IPR052891">
    <property type="entry name" value="DNA-3mA_glycosylase"/>
</dbReference>
<feature type="binding site" evidence="1">
    <location>
        <position position="4"/>
    </location>
    <ligand>
        <name>Zn(2+)</name>
        <dbReference type="ChEBI" id="CHEBI:29105"/>
    </ligand>
</feature>
<dbReference type="Gene3D" id="1.10.340.30">
    <property type="entry name" value="Hypothetical protein, domain 2"/>
    <property type="match status" value="1"/>
</dbReference>
<dbReference type="GO" id="GO:0006284">
    <property type="term" value="P:base-excision repair"/>
    <property type="evidence" value="ECO:0007669"/>
    <property type="project" value="InterPro"/>
</dbReference>
<evidence type="ECO:0000313" key="3">
    <source>
        <dbReference type="EMBL" id="OUT17732.1"/>
    </source>
</evidence>
<feature type="binding site" evidence="1">
    <location>
        <position position="175"/>
    </location>
    <ligand>
        <name>Zn(2+)</name>
        <dbReference type="ChEBI" id="CHEBI:29105"/>
    </ligand>
</feature>
<keyword evidence="1" id="KW-0479">Metal-binding</keyword>
<organism evidence="3 4">
    <name type="scientific">Campylobacter concisus</name>
    <dbReference type="NCBI Taxonomy" id="199"/>
    <lineage>
        <taxon>Bacteria</taxon>
        <taxon>Pseudomonadati</taxon>
        <taxon>Campylobacterota</taxon>
        <taxon>Epsilonproteobacteria</taxon>
        <taxon>Campylobacterales</taxon>
        <taxon>Campylobacteraceae</taxon>
        <taxon>Campylobacter</taxon>
    </lineage>
</organism>
<dbReference type="AlphaFoldDB" id="A0A1Y5NIR2"/>